<keyword evidence="3" id="KW-1185">Reference proteome</keyword>
<keyword evidence="1" id="KW-0732">Signal</keyword>
<evidence type="ECO:0000313" key="3">
    <source>
        <dbReference type="Proteomes" id="UP000309848"/>
    </source>
</evidence>
<dbReference type="EMBL" id="SRXU01000012">
    <property type="protein sequence ID" value="TGX37627.1"/>
    <property type="molecule type" value="Genomic_DNA"/>
</dbReference>
<feature type="signal peptide" evidence="1">
    <location>
        <begin position="1"/>
        <end position="18"/>
    </location>
</feature>
<dbReference type="PROSITE" id="PS51257">
    <property type="entry name" value="PROKAR_LIPOPROTEIN"/>
    <property type="match status" value="1"/>
</dbReference>
<evidence type="ECO:0000256" key="1">
    <source>
        <dbReference type="SAM" id="SignalP"/>
    </source>
</evidence>
<proteinExistence type="predicted"/>
<organism evidence="2 3">
    <name type="scientific">Sphingomonas naasensis</name>
    <dbReference type="NCBI Taxonomy" id="1344951"/>
    <lineage>
        <taxon>Bacteria</taxon>
        <taxon>Pseudomonadati</taxon>
        <taxon>Pseudomonadota</taxon>
        <taxon>Alphaproteobacteria</taxon>
        <taxon>Sphingomonadales</taxon>
        <taxon>Sphingomonadaceae</taxon>
        <taxon>Sphingomonas</taxon>
    </lineage>
</organism>
<dbReference type="Proteomes" id="UP000309848">
    <property type="component" value="Unassembled WGS sequence"/>
</dbReference>
<sequence>MKNPSLIAAAAIALFSLAACESKPEEVSSTAPDPMASQLANAAPVELPPAISESVTLRCGDNSLIYVDFFQGNKQVQLKTEKGGPATMLKAPEAGQPFEAAGGYKLTGTPKNVNVTVPGKAAKTCHA</sequence>
<gene>
    <name evidence="2" type="ORF">E5A74_19980</name>
</gene>
<name>A0A4S1W8N9_9SPHN</name>
<reference evidence="2 3" key="1">
    <citation type="submission" date="2019-04" db="EMBL/GenBank/DDBJ databases">
        <title>Sphingomonas psychrotolerans sp. nov., isolated from soil in the Tianshan Mountains, Xinjiang, China.</title>
        <authorList>
            <person name="Luo Y."/>
            <person name="Sheng H."/>
        </authorList>
    </citation>
    <scope>NUCLEOTIDE SEQUENCE [LARGE SCALE GENOMIC DNA]</scope>
    <source>
        <strain evidence="2 3">KIS18-15</strain>
    </source>
</reference>
<feature type="chain" id="PRO_5020201315" description="C-type lysozyme inhibitor domain-containing protein" evidence="1">
    <location>
        <begin position="19"/>
        <end position="127"/>
    </location>
</feature>
<accession>A0A4S1W8N9</accession>
<dbReference type="OrthoDB" id="7472092at2"/>
<evidence type="ECO:0008006" key="4">
    <source>
        <dbReference type="Google" id="ProtNLM"/>
    </source>
</evidence>
<protein>
    <recommendedName>
        <fullName evidence="4">C-type lysozyme inhibitor domain-containing protein</fullName>
    </recommendedName>
</protein>
<dbReference type="AlphaFoldDB" id="A0A4S1W8N9"/>
<comment type="caution">
    <text evidence="2">The sequence shown here is derived from an EMBL/GenBank/DDBJ whole genome shotgun (WGS) entry which is preliminary data.</text>
</comment>
<evidence type="ECO:0000313" key="2">
    <source>
        <dbReference type="EMBL" id="TGX37627.1"/>
    </source>
</evidence>